<name>A0A8D8LI80_9HEMI</name>
<organism evidence="7">
    <name type="scientific">Cacopsylla melanoneura</name>
    <dbReference type="NCBI Taxonomy" id="428564"/>
    <lineage>
        <taxon>Eukaryota</taxon>
        <taxon>Metazoa</taxon>
        <taxon>Ecdysozoa</taxon>
        <taxon>Arthropoda</taxon>
        <taxon>Hexapoda</taxon>
        <taxon>Insecta</taxon>
        <taxon>Pterygota</taxon>
        <taxon>Neoptera</taxon>
        <taxon>Paraneoptera</taxon>
        <taxon>Hemiptera</taxon>
        <taxon>Sternorrhyncha</taxon>
        <taxon>Psylloidea</taxon>
        <taxon>Psyllidae</taxon>
        <taxon>Psyllinae</taxon>
        <taxon>Cacopsylla</taxon>
    </lineage>
</organism>
<dbReference type="EMBL" id="HBUF01548432">
    <property type="protein sequence ID" value="CAG6757980.1"/>
    <property type="molecule type" value="Transcribed_RNA"/>
</dbReference>
<feature type="region of interest" description="Disordered" evidence="5">
    <location>
        <begin position="724"/>
        <end position="773"/>
    </location>
</feature>
<protein>
    <submittedName>
        <fullName evidence="7">Protein phosphatase 1D</fullName>
    </submittedName>
</protein>
<dbReference type="PANTHER" id="PTHR47992">
    <property type="entry name" value="PROTEIN PHOSPHATASE"/>
    <property type="match status" value="1"/>
</dbReference>
<dbReference type="Gene3D" id="3.60.40.10">
    <property type="entry name" value="PPM-type phosphatase domain"/>
    <property type="match status" value="1"/>
</dbReference>
<evidence type="ECO:0000256" key="3">
    <source>
        <dbReference type="ARBA" id="ARBA00022912"/>
    </source>
</evidence>
<dbReference type="InterPro" id="IPR036457">
    <property type="entry name" value="PPM-type-like_dom_sf"/>
</dbReference>
<dbReference type="EMBL" id="HBUF01020902">
    <property type="protein sequence ID" value="CAG6611161.1"/>
    <property type="molecule type" value="Transcribed_RNA"/>
</dbReference>
<feature type="domain" description="PPM-type phosphatase" evidence="6">
    <location>
        <begin position="9"/>
        <end position="321"/>
    </location>
</feature>
<dbReference type="PROSITE" id="PS01032">
    <property type="entry name" value="PPM_1"/>
    <property type="match status" value="1"/>
</dbReference>
<keyword evidence="1" id="KW-0479">Metal-binding</keyword>
<feature type="compositionally biased region" description="Polar residues" evidence="5">
    <location>
        <begin position="724"/>
        <end position="737"/>
    </location>
</feature>
<feature type="compositionally biased region" description="Low complexity" evidence="5">
    <location>
        <begin position="413"/>
        <end position="464"/>
    </location>
</feature>
<feature type="compositionally biased region" description="Low complexity" evidence="5">
    <location>
        <begin position="676"/>
        <end position="698"/>
    </location>
</feature>
<dbReference type="InterPro" id="IPR000222">
    <property type="entry name" value="PP2C_BS"/>
</dbReference>
<dbReference type="EMBL" id="HBUF01395990">
    <property type="protein sequence ID" value="CAG6735529.1"/>
    <property type="molecule type" value="Transcribed_RNA"/>
</dbReference>
<dbReference type="InterPro" id="IPR001932">
    <property type="entry name" value="PPM-type_phosphatase-like_dom"/>
</dbReference>
<dbReference type="EMBL" id="HBUF01020901">
    <property type="protein sequence ID" value="CAG6611159.1"/>
    <property type="molecule type" value="Transcribed_RNA"/>
</dbReference>
<feature type="region of interest" description="Disordered" evidence="5">
    <location>
        <begin position="412"/>
        <end position="653"/>
    </location>
</feature>
<evidence type="ECO:0000256" key="2">
    <source>
        <dbReference type="ARBA" id="ARBA00022801"/>
    </source>
</evidence>
<evidence type="ECO:0000256" key="5">
    <source>
        <dbReference type="SAM" id="MobiDB-lite"/>
    </source>
</evidence>
<feature type="region of interest" description="Disordered" evidence="5">
    <location>
        <begin position="669"/>
        <end position="699"/>
    </location>
</feature>
<proteinExistence type="inferred from homology"/>
<dbReference type="AlphaFoldDB" id="A0A8D8LI80"/>
<dbReference type="FunFam" id="3.60.40.10:FF:000060">
    <property type="entry name" value="Protein phosphatase 2c"/>
    <property type="match status" value="1"/>
</dbReference>
<feature type="compositionally biased region" description="Low complexity" evidence="5">
    <location>
        <begin position="471"/>
        <end position="509"/>
    </location>
</feature>
<reference evidence="7" key="1">
    <citation type="submission" date="2021-05" db="EMBL/GenBank/DDBJ databases">
        <authorList>
            <person name="Alioto T."/>
            <person name="Alioto T."/>
            <person name="Gomez Garrido J."/>
        </authorList>
    </citation>
    <scope>NUCLEOTIDE SEQUENCE</scope>
</reference>
<evidence type="ECO:0000313" key="7">
    <source>
        <dbReference type="EMBL" id="CAG6611165.1"/>
    </source>
</evidence>
<feature type="compositionally biased region" description="Low complexity" evidence="5">
    <location>
        <begin position="743"/>
        <end position="758"/>
    </location>
</feature>
<evidence type="ECO:0000256" key="1">
    <source>
        <dbReference type="ARBA" id="ARBA00022723"/>
    </source>
</evidence>
<dbReference type="SMART" id="SM00332">
    <property type="entry name" value="PP2Cc"/>
    <property type="match status" value="1"/>
</dbReference>
<dbReference type="EMBL" id="HBUF01020903">
    <property type="protein sequence ID" value="CAG6611163.1"/>
    <property type="molecule type" value="Transcribed_RNA"/>
</dbReference>
<feature type="compositionally biased region" description="Polar residues" evidence="5">
    <location>
        <begin position="584"/>
        <end position="603"/>
    </location>
</feature>
<sequence length="773" mass="82969">MSGIGVNLRVTGHCNQGGRKYMEDMFSVAYQQTEDLNDLEYAFFGIFDGHGGVEAATYAKEHLLDSIVQQKSFWSNNDDDVLHAIHEGYINTHQAMWKEQGKWQRTQSGLPSTSGTTATVAFIMKSKIYVGHVGDSMLVLGFQDENDKMWKCLELTKEHKPECPEEIKRITKAGGKVVRKNGVPRVVWNRPKVGHKGPVRRSTAFDEIPFLAVARSLGDFWSYNSELDKFVVSPEPDVGVIEMDTAQHKCLIFGTDGLWNMLSAQDAVDIVHFTEMRNEQTDAGQTNNWINPSKCLVDEAIEKWKDSRTRADNTSVVTLLIDPPGPPPRTKYVKPDSSCNSNSNSIKQEEEEIPAIPQSGGMAIFTRSPGSPKQELINTLYRQSAAASSANPCSKKNRMIANILRPYEQIMKSRAASSTSSPSSSSSTMSSTDSSLSSPCSSSSSPAHSSTGSVHSTVSGASVVPASNEMSASSGSSSRSGHSIASSVVPSSPSTRSSQSTVSSVAPSIASSTRSAHCTNPGASVTTSTRSVSESIASPSTRSSHSTVSSACVANEGTNRSNQNDLESKNSSNGAVSEGVHSSGRVSATKALTNQMAQSVQTSSKRKRFRMDEKRSSLPLNMGFEESSGNSDTENERLGSVSPQSLPASPRVKTTLKKQRVELERRHLISAGAQASTSSSSTTSNSNSTTSVMSSTRTLRSDTMAAIPIKTLRSRNVNMSMMTPSGAFSQHVSSGNVGCSPRSKSLGSSSTQLSSSSSNAGGVVNKKLRWNKR</sequence>
<dbReference type="GO" id="GO:0046872">
    <property type="term" value="F:metal ion binding"/>
    <property type="evidence" value="ECO:0007669"/>
    <property type="project" value="UniProtKB-KW"/>
</dbReference>
<comment type="similarity">
    <text evidence="4">Belongs to the PP2C family.</text>
</comment>
<dbReference type="EMBL" id="HBUF01020904">
    <property type="protein sequence ID" value="CAG6611165.1"/>
    <property type="molecule type" value="Transcribed_RNA"/>
</dbReference>
<dbReference type="InterPro" id="IPR015655">
    <property type="entry name" value="PP2C"/>
</dbReference>
<evidence type="ECO:0000256" key="4">
    <source>
        <dbReference type="RuleBase" id="RU003465"/>
    </source>
</evidence>
<keyword evidence="3 4" id="KW-0904">Protein phosphatase</keyword>
<evidence type="ECO:0000259" key="6">
    <source>
        <dbReference type="PROSITE" id="PS51746"/>
    </source>
</evidence>
<dbReference type="SUPFAM" id="SSF81606">
    <property type="entry name" value="PP2C-like"/>
    <property type="match status" value="1"/>
</dbReference>
<feature type="compositionally biased region" description="Polar residues" evidence="5">
    <location>
        <begin position="337"/>
        <end position="346"/>
    </location>
</feature>
<feature type="compositionally biased region" description="Polar residues" evidence="5">
    <location>
        <begin position="510"/>
        <end position="523"/>
    </location>
</feature>
<feature type="compositionally biased region" description="Polar residues" evidence="5">
    <location>
        <begin position="556"/>
        <end position="575"/>
    </location>
</feature>
<dbReference type="CDD" id="cd00143">
    <property type="entry name" value="PP2Cc"/>
    <property type="match status" value="1"/>
</dbReference>
<dbReference type="Pfam" id="PF00481">
    <property type="entry name" value="PP2C"/>
    <property type="match status" value="1"/>
</dbReference>
<accession>A0A8D8LI80</accession>
<feature type="region of interest" description="Disordered" evidence="5">
    <location>
        <begin position="323"/>
        <end position="350"/>
    </location>
</feature>
<keyword evidence="2 4" id="KW-0378">Hydrolase</keyword>
<dbReference type="EMBL" id="HBUF01395991">
    <property type="protein sequence ID" value="CAG6735530.1"/>
    <property type="molecule type" value="Transcribed_RNA"/>
</dbReference>
<dbReference type="GO" id="GO:0004722">
    <property type="term" value="F:protein serine/threonine phosphatase activity"/>
    <property type="evidence" value="ECO:0007669"/>
    <property type="project" value="InterPro"/>
</dbReference>
<dbReference type="PROSITE" id="PS51746">
    <property type="entry name" value="PPM_2"/>
    <property type="match status" value="1"/>
</dbReference>
<feature type="compositionally biased region" description="Low complexity" evidence="5">
    <location>
        <begin position="524"/>
        <end position="550"/>
    </location>
</feature>
<dbReference type="EMBL" id="HBUF01548433">
    <property type="protein sequence ID" value="CAG6757981.1"/>
    <property type="molecule type" value="Transcribed_RNA"/>
</dbReference>